<keyword evidence="4" id="KW-1185">Reference proteome</keyword>
<evidence type="ECO:0000259" key="2">
    <source>
        <dbReference type="Pfam" id="PF01636"/>
    </source>
</evidence>
<dbReference type="RefSeq" id="WP_246044241.1">
    <property type="nucleotide sequence ID" value="NZ_BAAAMD010000001.1"/>
</dbReference>
<dbReference type="AlphaFoldDB" id="A0A542ZS26"/>
<feature type="region of interest" description="Disordered" evidence="1">
    <location>
        <begin position="1"/>
        <end position="41"/>
    </location>
</feature>
<dbReference type="InterPro" id="IPR018247">
    <property type="entry name" value="EF_Hand_1_Ca_BS"/>
</dbReference>
<dbReference type="SUPFAM" id="SSF56112">
    <property type="entry name" value="Protein kinase-like (PK-like)"/>
    <property type="match status" value="1"/>
</dbReference>
<evidence type="ECO:0000313" key="3">
    <source>
        <dbReference type="EMBL" id="TQL63142.1"/>
    </source>
</evidence>
<dbReference type="GO" id="GO:0016740">
    <property type="term" value="F:transferase activity"/>
    <property type="evidence" value="ECO:0007669"/>
    <property type="project" value="UniProtKB-KW"/>
</dbReference>
<dbReference type="EMBL" id="VFOR01000001">
    <property type="protein sequence ID" value="TQL63142.1"/>
    <property type="molecule type" value="Genomic_DNA"/>
</dbReference>
<name>A0A542ZS26_9ACTN</name>
<reference evidence="3 4" key="1">
    <citation type="submission" date="2019-06" db="EMBL/GenBank/DDBJ databases">
        <title>Sequencing the genomes of 1000 actinobacteria strains.</title>
        <authorList>
            <person name="Klenk H.-P."/>
        </authorList>
    </citation>
    <scope>NUCLEOTIDE SEQUENCE [LARGE SCALE GENOMIC DNA]</scope>
    <source>
        <strain evidence="3 4">DSM 8251</strain>
    </source>
</reference>
<gene>
    <name evidence="3" type="ORF">FB460_0943</name>
</gene>
<dbReference type="PROSITE" id="PS00018">
    <property type="entry name" value="EF_HAND_1"/>
    <property type="match status" value="1"/>
</dbReference>
<proteinExistence type="predicted"/>
<feature type="domain" description="Aminoglycoside phosphotransferase" evidence="2">
    <location>
        <begin position="214"/>
        <end position="370"/>
    </location>
</feature>
<feature type="compositionally biased region" description="Pro residues" evidence="1">
    <location>
        <begin position="1"/>
        <end position="19"/>
    </location>
</feature>
<dbReference type="InterPro" id="IPR002575">
    <property type="entry name" value="Aminoglycoside_PTrfase"/>
</dbReference>
<accession>A0A542ZS26</accession>
<organism evidence="3 4">
    <name type="scientific">Propioniferax innocua</name>
    <dbReference type="NCBI Taxonomy" id="1753"/>
    <lineage>
        <taxon>Bacteria</taxon>
        <taxon>Bacillati</taxon>
        <taxon>Actinomycetota</taxon>
        <taxon>Actinomycetes</taxon>
        <taxon>Propionibacteriales</taxon>
        <taxon>Propionibacteriaceae</taxon>
        <taxon>Propioniferax</taxon>
    </lineage>
</organism>
<evidence type="ECO:0000256" key="1">
    <source>
        <dbReference type="SAM" id="MobiDB-lite"/>
    </source>
</evidence>
<keyword evidence="3" id="KW-0808">Transferase</keyword>
<dbReference type="Proteomes" id="UP000316196">
    <property type="component" value="Unassembled WGS sequence"/>
</dbReference>
<evidence type="ECO:0000313" key="4">
    <source>
        <dbReference type="Proteomes" id="UP000316196"/>
    </source>
</evidence>
<dbReference type="InterPro" id="IPR011009">
    <property type="entry name" value="Kinase-like_dom_sf"/>
</dbReference>
<dbReference type="Pfam" id="PF01636">
    <property type="entry name" value="APH"/>
    <property type="match status" value="1"/>
</dbReference>
<sequence>MTQPPFRPQHPGMPPPQGPGPQSGFPHTASRPPDPDGSRLLTTDEVEPLLRAAVQHAGGTLVRWQMSHVDSQPNRSTTATYTAIVDGPQGRREELLGVSTRAGGRSATDEHARIFVDGEREAAVWIYPHDPDLPGLPRAAFPESAAALLGPIVGSHLHPGQVELRMIGYRPRRRAVVRARVTVPGPRGTQRIVFYTKVLRDKSFHDVRHRHEMLLSAGIPAPRVAAATPDCLLVLDELPGTPLSRAIFDPRDPCTAEDLIGVLDAMPPSVAQLPRRAPWAESIHYYTDMVAQAMPTMEPRLRWLANEIENGLASIPLGNEPTHGDFHEGQIHVRGGRVCGLLDVDTIGPGRRADDLACMVAHLSTVQRMNAQQAARVRHLLSTWVPVFDERVDPAELRLRAAAVVISLATGPYRSQEPNWQAETNDIVDAAETLVSQVL</sequence>
<protein>
    <submittedName>
        <fullName evidence="3">Phosphotransferase family enzyme</fullName>
    </submittedName>
</protein>
<dbReference type="Gene3D" id="3.90.1200.10">
    <property type="match status" value="1"/>
</dbReference>
<comment type="caution">
    <text evidence="3">The sequence shown here is derived from an EMBL/GenBank/DDBJ whole genome shotgun (WGS) entry which is preliminary data.</text>
</comment>